<dbReference type="PANTHER" id="PTHR13817">
    <property type="entry name" value="TITIN"/>
    <property type="match status" value="1"/>
</dbReference>
<evidence type="ECO:0000256" key="1">
    <source>
        <dbReference type="ARBA" id="ARBA00022737"/>
    </source>
</evidence>
<dbReference type="PROSITE" id="PS50853">
    <property type="entry name" value="FN3"/>
    <property type="match status" value="1"/>
</dbReference>
<dbReference type="Gene3D" id="2.60.40.10">
    <property type="entry name" value="Immunoglobulins"/>
    <property type="match status" value="1"/>
</dbReference>
<dbReference type="OrthoDB" id="5843172at2759"/>
<protein>
    <recommendedName>
        <fullName evidence="2">Fibronectin type-III domain-containing protein</fullName>
    </recommendedName>
</protein>
<dbReference type="InterPro" id="IPR003961">
    <property type="entry name" value="FN3_dom"/>
</dbReference>
<reference evidence="3" key="1">
    <citation type="submission" date="2021-12" db="EMBL/GenBank/DDBJ databases">
        <authorList>
            <person name="King R."/>
        </authorList>
    </citation>
    <scope>NUCLEOTIDE SEQUENCE</scope>
</reference>
<dbReference type="InterPro" id="IPR013783">
    <property type="entry name" value="Ig-like_fold"/>
</dbReference>
<evidence type="ECO:0000313" key="3">
    <source>
        <dbReference type="EMBL" id="CAG9788518.1"/>
    </source>
</evidence>
<feature type="domain" description="Fibronectin type-III" evidence="2">
    <location>
        <begin position="79"/>
        <end position="173"/>
    </location>
</feature>
<dbReference type="EMBL" id="OU893333">
    <property type="protein sequence ID" value="CAG9788518.1"/>
    <property type="molecule type" value="Genomic_DNA"/>
</dbReference>
<reference evidence="3" key="2">
    <citation type="submission" date="2022-10" db="EMBL/GenBank/DDBJ databases">
        <authorList>
            <consortium name="ENA_rothamsted_submissions"/>
            <consortium name="culmorum"/>
            <person name="King R."/>
        </authorList>
    </citation>
    <scope>NUCLEOTIDE SEQUENCE</scope>
</reference>
<organism evidence="3 4">
    <name type="scientific">Diatraea saccharalis</name>
    <name type="common">sugarcane borer</name>
    <dbReference type="NCBI Taxonomy" id="40085"/>
    <lineage>
        <taxon>Eukaryota</taxon>
        <taxon>Metazoa</taxon>
        <taxon>Ecdysozoa</taxon>
        <taxon>Arthropoda</taxon>
        <taxon>Hexapoda</taxon>
        <taxon>Insecta</taxon>
        <taxon>Pterygota</taxon>
        <taxon>Neoptera</taxon>
        <taxon>Endopterygota</taxon>
        <taxon>Lepidoptera</taxon>
        <taxon>Glossata</taxon>
        <taxon>Ditrysia</taxon>
        <taxon>Pyraloidea</taxon>
        <taxon>Crambidae</taxon>
        <taxon>Crambinae</taxon>
        <taxon>Diatraea</taxon>
    </lineage>
</organism>
<keyword evidence="1" id="KW-0677">Repeat</keyword>
<gene>
    <name evidence="3" type="ORF">DIATSA_LOCUS6315</name>
</gene>
<dbReference type="PANTHER" id="PTHR13817:SF155">
    <property type="entry name" value="IG-LIKE AND FIBRONECTIN TYPE-III DOMAIN-CONTAINING PROTEIN C25G4.10"/>
    <property type="match status" value="1"/>
</dbReference>
<name>A0A9N9WDH2_9NEOP</name>
<dbReference type="Pfam" id="PF00041">
    <property type="entry name" value="fn3"/>
    <property type="match status" value="1"/>
</dbReference>
<dbReference type="CDD" id="cd00063">
    <property type="entry name" value="FN3"/>
    <property type="match status" value="1"/>
</dbReference>
<accession>A0A9N9WDH2</accession>
<keyword evidence="4" id="KW-1185">Reference proteome</keyword>
<proteinExistence type="predicted"/>
<dbReference type="InterPro" id="IPR050964">
    <property type="entry name" value="Striated_Muscle_Regulatory"/>
</dbReference>
<sequence>MASKLLKQLISGLNEFHFVQGMQAQTNATAMELQPLTANSTYQMFVVAMNQHGASLPSSMIIFNYTEGEDKEVNGVPSPPHSLSVASHSATWLTLSWQPPQFSLPDEKLSYTLYYKSPSQGGQGNVTAIKTTVPGHSLEKLTPNTQYVIWVKAHAEKGDSLPSETLLAWTDPAYPAYVEPPTINPVNLVVEGSSMTILCIAMGTPTPTISLYISGT</sequence>
<dbReference type="SMART" id="SM00060">
    <property type="entry name" value="FN3"/>
    <property type="match status" value="1"/>
</dbReference>
<dbReference type="Proteomes" id="UP001153714">
    <property type="component" value="Chromosome 2"/>
</dbReference>
<evidence type="ECO:0000259" key="2">
    <source>
        <dbReference type="PROSITE" id="PS50853"/>
    </source>
</evidence>
<dbReference type="SUPFAM" id="SSF49265">
    <property type="entry name" value="Fibronectin type III"/>
    <property type="match status" value="1"/>
</dbReference>
<dbReference type="InterPro" id="IPR036116">
    <property type="entry name" value="FN3_sf"/>
</dbReference>
<evidence type="ECO:0000313" key="4">
    <source>
        <dbReference type="Proteomes" id="UP001153714"/>
    </source>
</evidence>
<dbReference type="AlphaFoldDB" id="A0A9N9WDH2"/>